<proteinExistence type="predicted"/>
<protein>
    <submittedName>
        <fullName evidence="2">DUF1090 family protein</fullName>
    </submittedName>
</protein>
<dbReference type="InterPro" id="IPR009468">
    <property type="entry name" value="DUF1090"/>
</dbReference>
<accession>A0A9X8YS67</accession>
<sequence length="113" mass="13455">MVKYWLFFVAIVVCSGNVYAQSCAEQQRQVKIQMDYAKQYNNQAEMDRLQNALRDIRLHCEENQQTRRITLQKNIEQRQIALDAAVRSGDQEDIDYARKRLKHEQDRLEGLEH</sequence>
<keyword evidence="1" id="KW-0732">Signal</keyword>
<dbReference type="AlphaFoldDB" id="A0A9X8YS67"/>
<reference evidence="2" key="1">
    <citation type="submission" date="2019-03" db="EMBL/GenBank/DDBJ databases">
        <title>Serratia marcescens strain N2 draft genome.</title>
        <authorList>
            <person name="Yassin A."/>
            <person name="El-Kenawy N."/>
            <person name="Youssef N.H."/>
        </authorList>
    </citation>
    <scope>NUCLEOTIDE SEQUENCE [LARGE SCALE GENOMIC DNA]</scope>
    <source>
        <strain evidence="2">N2</strain>
    </source>
</reference>
<evidence type="ECO:0000256" key="1">
    <source>
        <dbReference type="SAM" id="SignalP"/>
    </source>
</evidence>
<feature type="signal peptide" evidence="1">
    <location>
        <begin position="1"/>
        <end position="20"/>
    </location>
</feature>
<dbReference type="RefSeq" id="WP_147838846.1">
    <property type="nucleotide sequence ID" value="NZ_SPSG02000050.1"/>
</dbReference>
<feature type="chain" id="PRO_5040755289" evidence="1">
    <location>
        <begin position="21"/>
        <end position="113"/>
    </location>
</feature>
<gene>
    <name evidence="2" type="ORF">E0L31_00690</name>
</gene>
<evidence type="ECO:0000313" key="2">
    <source>
        <dbReference type="EMBL" id="TFV54365.1"/>
    </source>
</evidence>
<organism evidence="2">
    <name type="scientific">Serratia marcescens</name>
    <dbReference type="NCBI Taxonomy" id="615"/>
    <lineage>
        <taxon>Bacteria</taxon>
        <taxon>Pseudomonadati</taxon>
        <taxon>Pseudomonadota</taxon>
        <taxon>Gammaproteobacteria</taxon>
        <taxon>Enterobacterales</taxon>
        <taxon>Yersiniaceae</taxon>
        <taxon>Serratia</taxon>
    </lineage>
</organism>
<dbReference type="Pfam" id="PF06476">
    <property type="entry name" value="DUF1090"/>
    <property type="match status" value="1"/>
</dbReference>
<dbReference type="EMBL" id="SPSG01000083">
    <property type="protein sequence ID" value="TFV54365.1"/>
    <property type="molecule type" value="Genomic_DNA"/>
</dbReference>
<comment type="caution">
    <text evidence="2">The sequence shown here is derived from an EMBL/GenBank/DDBJ whole genome shotgun (WGS) entry which is preliminary data.</text>
</comment>
<name>A0A9X8YS67_SERMA</name>